<proteinExistence type="predicted"/>
<accession>A0A4Q8QGS9</accession>
<dbReference type="EMBL" id="SGIU01000002">
    <property type="protein sequence ID" value="TAI47589.1"/>
    <property type="molecule type" value="Genomic_DNA"/>
</dbReference>
<protein>
    <submittedName>
        <fullName evidence="1">Uncharacterized protein</fullName>
    </submittedName>
</protein>
<evidence type="ECO:0000313" key="2">
    <source>
        <dbReference type="Proteomes" id="UP000291981"/>
    </source>
</evidence>
<name>A0A4Q8QGS9_9FLAO</name>
<comment type="caution">
    <text evidence="1">The sequence shown here is derived from an EMBL/GenBank/DDBJ whole genome shotgun (WGS) entry which is preliminary data.</text>
</comment>
<keyword evidence="2" id="KW-1185">Reference proteome</keyword>
<dbReference type="OrthoDB" id="1446412at2"/>
<evidence type="ECO:0000313" key="1">
    <source>
        <dbReference type="EMBL" id="TAI47589.1"/>
    </source>
</evidence>
<reference evidence="1 2" key="1">
    <citation type="submission" date="2019-02" db="EMBL/GenBank/DDBJ databases">
        <title>Draft genome sequence of Muricauda sp. 176CP4-71.</title>
        <authorList>
            <person name="Park J.-S."/>
        </authorList>
    </citation>
    <scope>NUCLEOTIDE SEQUENCE [LARGE SCALE GENOMIC DNA]</scope>
    <source>
        <strain evidence="1 2">176CP4-71</strain>
    </source>
</reference>
<dbReference type="Proteomes" id="UP000291981">
    <property type="component" value="Unassembled WGS sequence"/>
</dbReference>
<sequence length="111" mass="12628">MESNIKLGCVVYTETEDEIYAEWVFRKDAELERGTGRGIRLTELNQTQRFEGEFEITYTDTNGSTSPKLHLTISFESGTYHLTWKENGNTTDFGIGMVKDNMLLVSYTKAG</sequence>
<dbReference type="RefSeq" id="WP_130614532.1">
    <property type="nucleotide sequence ID" value="NZ_SGIU01000002.1"/>
</dbReference>
<gene>
    <name evidence="1" type="ORF">EW142_13055</name>
</gene>
<organism evidence="1 2">
    <name type="scientific">Flagellimonas allohymeniacidonis</name>
    <dbReference type="NCBI Taxonomy" id="2517819"/>
    <lineage>
        <taxon>Bacteria</taxon>
        <taxon>Pseudomonadati</taxon>
        <taxon>Bacteroidota</taxon>
        <taxon>Flavobacteriia</taxon>
        <taxon>Flavobacteriales</taxon>
        <taxon>Flavobacteriaceae</taxon>
        <taxon>Flagellimonas</taxon>
    </lineage>
</organism>
<dbReference type="AlphaFoldDB" id="A0A4Q8QGS9"/>